<dbReference type="EMBL" id="JAAGNZ010000005">
    <property type="protein sequence ID" value="NEU70461.1"/>
    <property type="molecule type" value="Genomic_DNA"/>
</dbReference>
<evidence type="ECO:0000256" key="2">
    <source>
        <dbReference type="ARBA" id="ARBA00022679"/>
    </source>
</evidence>
<accession>A0A6M0ISK4</accession>
<dbReference type="AlphaFoldDB" id="A0A6M0ISK4"/>
<evidence type="ECO:0000259" key="3">
    <source>
        <dbReference type="Pfam" id="PF01648"/>
    </source>
</evidence>
<evidence type="ECO:0000256" key="1">
    <source>
        <dbReference type="ARBA" id="ARBA00010990"/>
    </source>
</evidence>
<evidence type="ECO:0000259" key="4">
    <source>
        <dbReference type="Pfam" id="PF22624"/>
    </source>
</evidence>
<comment type="caution">
    <text evidence="5">The sequence shown here is derived from an EMBL/GenBank/DDBJ whole genome shotgun (WGS) entry which is preliminary data.</text>
</comment>
<evidence type="ECO:0000313" key="5">
    <source>
        <dbReference type="EMBL" id="NEU70461.1"/>
    </source>
</evidence>
<dbReference type="Pfam" id="PF22624">
    <property type="entry name" value="AASDHPPT_N"/>
    <property type="match status" value="1"/>
</dbReference>
<keyword evidence="6" id="KW-1185">Reference proteome</keyword>
<reference evidence="5 6" key="1">
    <citation type="submission" date="2020-02" db="EMBL/GenBank/DDBJ databases">
        <title>Draft genome sequence of two Spirosoma agri KCTC 52727 and Spirosoma terrae KCTC 52035.</title>
        <authorList>
            <person name="Rojas J."/>
            <person name="Ambika Manirajan B."/>
            <person name="Ratering S."/>
            <person name="Suarez C."/>
            <person name="Schnell S."/>
        </authorList>
    </citation>
    <scope>NUCLEOTIDE SEQUENCE [LARGE SCALE GENOMIC DNA]</scope>
    <source>
        <strain evidence="5 6">KCTC 52727</strain>
    </source>
</reference>
<sequence length="250" mass="27586">MVPVTVSCGTIEGVDWQDLSASTFTEKLAVFRLHVASNALIPSDVYAILQSDEHERATRYRRQDDRIRFVYGRAMAKAVIGKFTGQHATAIQFVSGVNNKPELAGITDFHFNLSHTANWILLAVSRSNVGIDVEKIITDFPFQDILQNSFGSEEQQYVKASANPVDAFYRLWTRKEALIKATAKGMDDDFSRIPSLDGDHITESDSIGKAGFWTVTSFSVADDYAAALAHPLAAEIPEFYTVGSGLLELC</sequence>
<dbReference type="Proteomes" id="UP000477386">
    <property type="component" value="Unassembled WGS sequence"/>
</dbReference>
<dbReference type="Pfam" id="PF01648">
    <property type="entry name" value="ACPS"/>
    <property type="match status" value="1"/>
</dbReference>
<dbReference type="GO" id="GO:0000287">
    <property type="term" value="F:magnesium ion binding"/>
    <property type="evidence" value="ECO:0007669"/>
    <property type="project" value="InterPro"/>
</dbReference>
<dbReference type="PANTHER" id="PTHR12215:SF10">
    <property type="entry name" value="L-AMINOADIPATE-SEMIALDEHYDE DEHYDROGENASE-PHOSPHOPANTETHEINYL TRANSFERASE"/>
    <property type="match status" value="1"/>
</dbReference>
<proteinExistence type="inferred from homology"/>
<name>A0A6M0ISK4_9BACT</name>
<dbReference type="GO" id="GO:0005829">
    <property type="term" value="C:cytosol"/>
    <property type="evidence" value="ECO:0007669"/>
    <property type="project" value="TreeGrafter"/>
</dbReference>
<feature type="domain" description="4'-phosphopantetheinyl transferase" evidence="3">
    <location>
        <begin position="129"/>
        <end position="229"/>
    </location>
</feature>
<dbReference type="InterPro" id="IPR055066">
    <property type="entry name" value="AASDHPPT_N"/>
</dbReference>
<keyword evidence="2 5" id="KW-0808">Transferase</keyword>
<organism evidence="5 6">
    <name type="scientific">Spirosoma agri</name>
    <dbReference type="NCBI Taxonomy" id="1987381"/>
    <lineage>
        <taxon>Bacteria</taxon>
        <taxon>Pseudomonadati</taxon>
        <taxon>Bacteroidota</taxon>
        <taxon>Cytophagia</taxon>
        <taxon>Cytophagales</taxon>
        <taxon>Cytophagaceae</taxon>
        <taxon>Spirosoma</taxon>
    </lineage>
</organism>
<dbReference type="GO" id="GO:0008897">
    <property type="term" value="F:holo-[acyl-carrier-protein] synthase activity"/>
    <property type="evidence" value="ECO:0007669"/>
    <property type="project" value="InterPro"/>
</dbReference>
<dbReference type="SUPFAM" id="SSF56214">
    <property type="entry name" value="4'-phosphopantetheinyl transferase"/>
    <property type="match status" value="2"/>
</dbReference>
<evidence type="ECO:0000313" key="6">
    <source>
        <dbReference type="Proteomes" id="UP000477386"/>
    </source>
</evidence>
<dbReference type="GO" id="GO:0019878">
    <property type="term" value="P:lysine biosynthetic process via aminoadipic acid"/>
    <property type="evidence" value="ECO:0007669"/>
    <property type="project" value="TreeGrafter"/>
</dbReference>
<comment type="similarity">
    <text evidence="1">Belongs to the P-Pant transferase superfamily. Gsp/Sfp/HetI/AcpT family.</text>
</comment>
<dbReference type="InterPro" id="IPR008278">
    <property type="entry name" value="4-PPantetheinyl_Trfase_dom"/>
</dbReference>
<gene>
    <name evidence="5" type="ORF">GK091_26580</name>
</gene>
<dbReference type="RefSeq" id="WP_164043773.1">
    <property type="nucleotide sequence ID" value="NZ_JAAGNZ010000005.1"/>
</dbReference>
<dbReference type="Gene3D" id="3.90.470.20">
    <property type="entry name" value="4'-phosphopantetheinyl transferase domain"/>
    <property type="match status" value="2"/>
</dbReference>
<dbReference type="InterPro" id="IPR037143">
    <property type="entry name" value="4-PPantetheinyl_Trfase_dom_sf"/>
</dbReference>
<feature type="domain" description="4'-phosphopantetheinyl transferase N-terminal" evidence="4">
    <location>
        <begin position="46"/>
        <end position="124"/>
    </location>
</feature>
<dbReference type="PANTHER" id="PTHR12215">
    <property type="entry name" value="PHOSPHOPANTETHEINE TRANSFERASE"/>
    <property type="match status" value="1"/>
</dbReference>
<protein>
    <submittedName>
        <fullName evidence="5">4'-phosphopantetheinyl transferase superfamily protein</fullName>
    </submittedName>
</protein>
<dbReference type="InterPro" id="IPR050559">
    <property type="entry name" value="P-Pant_transferase_sf"/>
</dbReference>